<feature type="domain" description="Probable transposase IS891/IS1136/IS1341" evidence="5">
    <location>
        <begin position="185"/>
        <end position="304"/>
    </location>
</feature>
<evidence type="ECO:0000256" key="2">
    <source>
        <dbReference type="ARBA" id="ARBA00022578"/>
    </source>
</evidence>
<dbReference type="EMBL" id="AADV02000041">
    <property type="protein sequence ID" value="EAM50041.1"/>
    <property type="molecule type" value="Genomic_DNA"/>
</dbReference>
<organism evidence="7 8">
    <name type="scientific">Crocosphaera watsonii WH 8501</name>
    <dbReference type="NCBI Taxonomy" id="165597"/>
    <lineage>
        <taxon>Bacteria</taxon>
        <taxon>Bacillati</taxon>
        <taxon>Cyanobacteriota</taxon>
        <taxon>Cyanophyceae</taxon>
        <taxon>Oscillatoriophycideae</taxon>
        <taxon>Chroococcales</taxon>
        <taxon>Aphanothecaceae</taxon>
        <taxon>Crocosphaera</taxon>
    </lineage>
</organism>
<keyword evidence="3" id="KW-0238">DNA-binding</keyword>
<dbReference type="GO" id="GO:0003677">
    <property type="term" value="F:DNA binding"/>
    <property type="evidence" value="ECO:0007669"/>
    <property type="project" value="UniProtKB-KW"/>
</dbReference>
<dbReference type="NCBIfam" id="NF040570">
    <property type="entry name" value="guided_TnpB"/>
    <property type="match status" value="1"/>
</dbReference>
<keyword evidence="8" id="KW-1185">Reference proteome</keyword>
<dbReference type="Pfam" id="PF07282">
    <property type="entry name" value="Cas12f1-like_TNB"/>
    <property type="match status" value="1"/>
</dbReference>
<dbReference type="Pfam" id="PF01385">
    <property type="entry name" value="OrfB_IS605"/>
    <property type="match status" value="1"/>
</dbReference>
<dbReference type="RefSeq" id="WP_007306259.1">
    <property type="nucleotide sequence ID" value="NZ_AADV02000041.1"/>
</dbReference>
<dbReference type="InterPro" id="IPR001959">
    <property type="entry name" value="Transposase"/>
</dbReference>
<dbReference type="Proteomes" id="UP000003922">
    <property type="component" value="Unassembled WGS sequence"/>
</dbReference>
<comment type="similarity">
    <text evidence="1">In the C-terminal section; belongs to the transposase 35 family.</text>
</comment>
<name>Q4C1L5_CROWT</name>
<dbReference type="GO" id="GO:0032196">
    <property type="term" value="P:transposition"/>
    <property type="evidence" value="ECO:0007669"/>
    <property type="project" value="UniProtKB-KW"/>
</dbReference>
<reference evidence="7" key="2">
    <citation type="submission" date="2005-06" db="EMBL/GenBank/DDBJ databases">
        <title>Sequencing of the draft genome and assembly of Crocosphaera watsonii WH 8501.</title>
        <authorList>
            <consortium name="US DOE Joint Genome Institute (JGI-PGF)"/>
            <person name="Copeland A."/>
            <person name="Lucas S."/>
            <person name="Lapidus A."/>
            <person name="Barry K."/>
            <person name="Detter C."/>
            <person name="Glavina T."/>
            <person name="Hammon N."/>
            <person name="Israni S."/>
            <person name="Pitluck S."/>
            <person name="Richardson P."/>
        </authorList>
    </citation>
    <scope>NUCLEOTIDE SEQUENCE [LARGE SCALE GENOMIC DNA]</scope>
    <source>
        <strain evidence="7">WH 8501</strain>
    </source>
</reference>
<accession>Q4C1L5</accession>
<reference evidence="7" key="1">
    <citation type="submission" date="2004-02" db="EMBL/GenBank/DDBJ databases">
        <authorList>
            <consortium name="DOE Joint Genome Institute"/>
        </authorList>
    </citation>
    <scope>NUCLEOTIDE SEQUENCE [LARGE SCALE GENOMIC DNA]</scope>
    <source>
        <strain evidence="7">WH 8501</strain>
    </source>
</reference>
<evidence type="ECO:0000259" key="6">
    <source>
        <dbReference type="Pfam" id="PF07282"/>
    </source>
</evidence>
<keyword evidence="2" id="KW-0815">Transposition</keyword>
<keyword evidence="4" id="KW-0233">DNA recombination</keyword>
<gene>
    <name evidence="7" type="ORF">CwatDRAFT_3284</name>
</gene>
<dbReference type="OrthoDB" id="439709at2"/>
<sequence length="433" mass="49797">MLVVEAKLKNGTLEQYQKLDEAIRTSQFVRNTCVSYWMDNKGITRNDLQKLCSTLAKNKDTPWVTLLNSQARQSAADRAWQSINRFYQNCGAPTRHLMAHVAAPSSRAKISGKKGFPQFKKYSRSVEYKLTGYKLSDNRRKIKFIDGFKAGEFDLWCSQRTLVYYSEQQIRRVRVVRRADGYYCQFLIDVERQENHKPTGQVTGIDLGLKEFYTDAQGNTVDNPRYLRKSEKRLKKAQRRLSKRFRKGKKQSNNYHKQRVKVAKLHLKVSRQRKDKAIKDALALVQSNDLVVYEALKIRNLVRNAPPLSTADPAGFEIQQERGSAFHALNSIQGRSAVKNRKLAKSISDASWYQFTQWLNCFSKIYRIICVAVPPHFTTQDCSVCSTRVQKSLSTRTHQCPNCKTVLDRDHNAAINILKKRFSAVLGVSPMSD</sequence>
<evidence type="ECO:0000313" key="8">
    <source>
        <dbReference type="Proteomes" id="UP000003922"/>
    </source>
</evidence>
<evidence type="ECO:0000313" key="7">
    <source>
        <dbReference type="EMBL" id="EAM50041.1"/>
    </source>
</evidence>
<feature type="domain" description="Cas12f1-like TNB" evidence="6">
    <location>
        <begin position="352"/>
        <end position="417"/>
    </location>
</feature>
<protein>
    <submittedName>
        <fullName evidence="7">Transposase (Probable), IS891/IS1136/IS1341:Transposase, IS605 OrfB</fullName>
    </submittedName>
</protein>
<dbReference type="AlphaFoldDB" id="Q4C1L5"/>
<reference evidence="7" key="3">
    <citation type="submission" date="2016-12" db="EMBL/GenBank/DDBJ databases">
        <title>Annotation of the draft genome assembly of Crocosphaera watsonii WH 8501.</title>
        <authorList>
            <consortium name="US DOE Joint Genome Institute (JGI-ORNL)"/>
            <person name="Larimer F."/>
            <person name="Land M."/>
        </authorList>
    </citation>
    <scope>NUCLEOTIDE SEQUENCE</scope>
    <source>
        <strain evidence="7">WH 8501</strain>
    </source>
</reference>
<evidence type="ECO:0000256" key="1">
    <source>
        <dbReference type="ARBA" id="ARBA00008761"/>
    </source>
</evidence>
<evidence type="ECO:0000256" key="4">
    <source>
        <dbReference type="ARBA" id="ARBA00023172"/>
    </source>
</evidence>
<evidence type="ECO:0000259" key="5">
    <source>
        <dbReference type="Pfam" id="PF01385"/>
    </source>
</evidence>
<proteinExistence type="inferred from homology"/>
<evidence type="ECO:0000256" key="3">
    <source>
        <dbReference type="ARBA" id="ARBA00023125"/>
    </source>
</evidence>
<dbReference type="InterPro" id="IPR010095">
    <property type="entry name" value="Cas12f1-like_TNB"/>
</dbReference>
<dbReference type="KEGG" id="cwa:CwatDRAFT_3284"/>
<comment type="caution">
    <text evidence="7">The sequence shown here is derived from an EMBL/GenBank/DDBJ whole genome shotgun (WGS) entry which is preliminary data.</text>
</comment>
<dbReference type="GO" id="GO:0006310">
    <property type="term" value="P:DNA recombination"/>
    <property type="evidence" value="ECO:0007669"/>
    <property type="project" value="UniProtKB-KW"/>
</dbReference>